<feature type="signal peptide" evidence="1">
    <location>
        <begin position="1"/>
        <end position="31"/>
    </location>
</feature>
<name>A0A7W9YE75_9ACTN</name>
<gene>
    <name evidence="2" type="ORF">HNR23_000578</name>
</gene>
<keyword evidence="1" id="KW-0732">Signal</keyword>
<dbReference type="RefSeq" id="WP_184073221.1">
    <property type="nucleotide sequence ID" value="NZ_JACHDS010000001.1"/>
</dbReference>
<dbReference type="Proteomes" id="UP000546642">
    <property type="component" value="Unassembled WGS sequence"/>
</dbReference>
<sequence>MRKTASFATRILTVAVGGLMGASLLAGTATAEEALPADARITYAASADNAQGAALTATRATAIPPTWYNVSNASSPRTLTARNTDRGRIEVRQGMVSGQRVIWARVTDYSNANQYIRLEVRNSSRTTQWQSRNGHVNFTRGKERRSGLQYRACVVNDPSGGCHDSYRTNWFRG</sequence>
<accession>A0A7W9YE75</accession>
<evidence type="ECO:0000313" key="2">
    <source>
        <dbReference type="EMBL" id="MBB6170518.1"/>
    </source>
</evidence>
<evidence type="ECO:0000313" key="3">
    <source>
        <dbReference type="Proteomes" id="UP000546642"/>
    </source>
</evidence>
<reference evidence="2 3" key="1">
    <citation type="submission" date="2020-08" db="EMBL/GenBank/DDBJ databases">
        <title>Sequencing the genomes of 1000 actinobacteria strains.</title>
        <authorList>
            <person name="Klenk H.-P."/>
        </authorList>
    </citation>
    <scope>NUCLEOTIDE SEQUENCE [LARGE SCALE GENOMIC DNA]</scope>
    <source>
        <strain evidence="2 3">DSM 46659</strain>
    </source>
</reference>
<organism evidence="2 3">
    <name type="scientific">Nocardiopsis mwathae</name>
    <dbReference type="NCBI Taxonomy" id="1472723"/>
    <lineage>
        <taxon>Bacteria</taxon>
        <taxon>Bacillati</taxon>
        <taxon>Actinomycetota</taxon>
        <taxon>Actinomycetes</taxon>
        <taxon>Streptosporangiales</taxon>
        <taxon>Nocardiopsidaceae</taxon>
        <taxon>Nocardiopsis</taxon>
    </lineage>
</organism>
<evidence type="ECO:0000256" key="1">
    <source>
        <dbReference type="SAM" id="SignalP"/>
    </source>
</evidence>
<comment type="caution">
    <text evidence="2">The sequence shown here is derived from an EMBL/GenBank/DDBJ whole genome shotgun (WGS) entry which is preliminary data.</text>
</comment>
<feature type="chain" id="PRO_5031027475" evidence="1">
    <location>
        <begin position="32"/>
        <end position="173"/>
    </location>
</feature>
<dbReference type="AlphaFoldDB" id="A0A7W9YE75"/>
<dbReference type="EMBL" id="JACHDS010000001">
    <property type="protein sequence ID" value="MBB6170518.1"/>
    <property type="molecule type" value="Genomic_DNA"/>
</dbReference>
<proteinExistence type="predicted"/>
<keyword evidence="3" id="KW-1185">Reference proteome</keyword>
<protein>
    <submittedName>
        <fullName evidence="2">Uncharacterized protein</fullName>
    </submittedName>
</protein>